<gene>
    <name evidence="3" type="ORF">QTN47_13770</name>
</gene>
<dbReference type="InterPro" id="IPR005625">
    <property type="entry name" value="PepSY-ass_TM"/>
</dbReference>
<keyword evidence="1" id="KW-0812">Transmembrane</keyword>
<feature type="transmembrane region" description="Helical" evidence="1">
    <location>
        <begin position="12"/>
        <end position="34"/>
    </location>
</feature>
<feature type="transmembrane region" description="Helical" evidence="1">
    <location>
        <begin position="343"/>
        <end position="364"/>
    </location>
</feature>
<evidence type="ECO:0000256" key="1">
    <source>
        <dbReference type="SAM" id="Phobius"/>
    </source>
</evidence>
<accession>A0ABV3ZHP1</accession>
<keyword evidence="1" id="KW-0472">Membrane</keyword>
<dbReference type="InterPro" id="IPR025711">
    <property type="entry name" value="PepSY"/>
</dbReference>
<dbReference type="RefSeq" id="WP_369329985.1">
    <property type="nucleotide sequence ID" value="NZ_JAULBC010000004.1"/>
</dbReference>
<evidence type="ECO:0000259" key="2">
    <source>
        <dbReference type="Pfam" id="PF03413"/>
    </source>
</evidence>
<dbReference type="EMBL" id="JAULBC010000004">
    <property type="protein sequence ID" value="MEX6688576.1"/>
    <property type="molecule type" value="Genomic_DNA"/>
</dbReference>
<dbReference type="Pfam" id="PF03413">
    <property type="entry name" value="PepSY"/>
    <property type="match status" value="1"/>
</dbReference>
<feature type="domain" description="PepSY" evidence="2">
    <location>
        <begin position="56"/>
        <end position="113"/>
    </location>
</feature>
<reference evidence="3 4" key="1">
    <citation type="submission" date="2023-07" db="EMBL/GenBank/DDBJ databases">
        <authorList>
            <person name="Lian W.-H."/>
        </authorList>
    </citation>
    <scope>NUCLEOTIDE SEQUENCE [LARGE SCALE GENOMIC DNA]</scope>
    <source>
        <strain evidence="3 4">SYSU DXS3180</strain>
    </source>
</reference>
<dbReference type="PANTHER" id="PTHR34219">
    <property type="entry name" value="IRON-REGULATED INNER MEMBRANE PROTEIN-RELATED"/>
    <property type="match status" value="1"/>
</dbReference>
<proteinExistence type="predicted"/>
<sequence>MTLKKFVLIAHLWLGLASGLIVLFLGITGCMLAFEREIENVTQSYRFVQEEERPMVSPSKVKEIATTALPGKSLHSVTYEGGKKAIQASFYNADPEYYYIVFINPYSGEVLKIKNMNRDFFRVVIMGHYYLWLPPTIGQPIVASATLIFFIMLVTGIILWWPQNSAARKQRFSIKWSAKWRRVNYDVHNVLGFYVTWVIIFIVITGLVWGFQWVSKSMYYTLSGGKKLILYEETFSAPKPASFSSSGPAVDRIWQIMKKEHSNAQLIEVHYPENDSVAIEAVANPDASTYWKSDYRYFDQYTLKEIPVRHIYSRFKDAKLGDKVLRMNYDVHVGAILGLPGKVMAFFASLIAASLPVTGVIIWWGKKKKKKYHPVTVKAPEKEYQKS</sequence>
<dbReference type="PANTHER" id="PTHR34219:SF3">
    <property type="entry name" value="BLL7967 PROTEIN"/>
    <property type="match status" value="1"/>
</dbReference>
<dbReference type="Proteomes" id="UP001560573">
    <property type="component" value="Unassembled WGS sequence"/>
</dbReference>
<comment type="caution">
    <text evidence="3">The sequence shown here is derived from an EMBL/GenBank/DDBJ whole genome shotgun (WGS) entry which is preliminary data.</text>
</comment>
<keyword evidence="4" id="KW-1185">Reference proteome</keyword>
<keyword evidence="1" id="KW-1133">Transmembrane helix</keyword>
<organism evidence="3 4">
    <name type="scientific">Danxiaibacter flavus</name>
    <dbReference type="NCBI Taxonomy" id="3049108"/>
    <lineage>
        <taxon>Bacteria</taxon>
        <taxon>Pseudomonadati</taxon>
        <taxon>Bacteroidota</taxon>
        <taxon>Chitinophagia</taxon>
        <taxon>Chitinophagales</taxon>
        <taxon>Chitinophagaceae</taxon>
        <taxon>Danxiaibacter</taxon>
    </lineage>
</organism>
<protein>
    <submittedName>
        <fullName evidence="3">PepSY-associated TM helix domain-containing protein</fullName>
    </submittedName>
</protein>
<evidence type="ECO:0000313" key="3">
    <source>
        <dbReference type="EMBL" id="MEX6688576.1"/>
    </source>
</evidence>
<evidence type="ECO:0000313" key="4">
    <source>
        <dbReference type="Proteomes" id="UP001560573"/>
    </source>
</evidence>
<dbReference type="PROSITE" id="PS51257">
    <property type="entry name" value="PROKAR_LIPOPROTEIN"/>
    <property type="match status" value="1"/>
</dbReference>
<feature type="transmembrane region" description="Helical" evidence="1">
    <location>
        <begin position="191"/>
        <end position="211"/>
    </location>
</feature>
<dbReference type="Pfam" id="PF03929">
    <property type="entry name" value="PepSY_TM"/>
    <property type="match status" value="1"/>
</dbReference>
<name>A0ABV3ZHP1_9BACT</name>
<feature type="transmembrane region" description="Helical" evidence="1">
    <location>
        <begin position="141"/>
        <end position="161"/>
    </location>
</feature>